<organism evidence="1 2">
    <name type="scientific">Skermanella stibiiresistens SB22</name>
    <dbReference type="NCBI Taxonomy" id="1385369"/>
    <lineage>
        <taxon>Bacteria</taxon>
        <taxon>Pseudomonadati</taxon>
        <taxon>Pseudomonadota</taxon>
        <taxon>Alphaproteobacteria</taxon>
        <taxon>Rhodospirillales</taxon>
        <taxon>Azospirillaceae</taxon>
        <taxon>Skermanella</taxon>
    </lineage>
</organism>
<dbReference type="GO" id="GO:0030973">
    <property type="term" value="F:molybdate ion binding"/>
    <property type="evidence" value="ECO:0007669"/>
    <property type="project" value="TreeGrafter"/>
</dbReference>
<dbReference type="InterPro" id="IPR050682">
    <property type="entry name" value="ModA/WtpA"/>
</dbReference>
<accession>W9GVD0</accession>
<sequence>MPPPTDSVPVINAKPIRLHAAGSLKAALSEVASAYTAETGAPVEAMFGSSGLIRRRLERGELGDIFASADLGNPMTLSHLGLAGPVVLFARNHLCAIVRPGLELTPRTLLTSLLDPSIKLATSTPGADPSGDYAWAMFAKAEAVLPGSRERLEAKALTLTGGPNSPHPPVGRTVYGWHIQEGRSDVFLTYHTAARHVPSELPGATVVELPPELGVAAEYGLTVMENADRAKALPLVLYIMSPPGQRILARHGFAVAGIPDGLHGGG</sequence>
<reference evidence="1 2" key="1">
    <citation type="submission" date="2013-08" db="EMBL/GenBank/DDBJ databases">
        <title>The genome sequence of Skermanella stibiiresistens.</title>
        <authorList>
            <person name="Zhu W."/>
            <person name="Wang G."/>
        </authorList>
    </citation>
    <scope>NUCLEOTIDE SEQUENCE [LARGE SCALE GENOMIC DNA]</scope>
    <source>
        <strain evidence="1 2">SB22</strain>
    </source>
</reference>
<evidence type="ECO:0000313" key="1">
    <source>
        <dbReference type="EMBL" id="EWY37744.1"/>
    </source>
</evidence>
<dbReference type="PANTHER" id="PTHR30632:SF0">
    <property type="entry name" value="SULFATE-BINDING PROTEIN"/>
    <property type="match status" value="1"/>
</dbReference>
<evidence type="ECO:0000313" key="2">
    <source>
        <dbReference type="Proteomes" id="UP000019486"/>
    </source>
</evidence>
<dbReference type="OrthoDB" id="516817at2"/>
<dbReference type="GO" id="GO:0015689">
    <property type="term" value="P:molybdate ion transport"/>
    <property type="evidence" value="ECO:0007669"/>
    <property type="project" value="TreeGrafter"/>
</dbReference>
<dbReference type="Gene3D" id="3.40.190.10">
    <property type="entry name" value="Periplasmic binding protein-like II"/>
    <property type="match status" value="2"/>
</dbReference>
<dbReference type="PATRIC" id="fig|1385369.3.peg.5144"/>
<dbReference type="Pfam" id="PF13531">
    <property type="entry name" value="SBP_bac_11"/>
    <property type="match status" value="1"/>
</dbReference>
<name>W9GVD0_9PROT</name>
<gene>
    <name evidence="1" type="ORF">N825_09190</name>
</gene>
<comment type="caution">
    <text evidence="1">The sequence shown here is derived from an EMBL/GenBank/DDBJ whole genome shotgun (WGS) entry which is preliminary data.</text>
</comment>
<dbReference type="PANTHER" id="PTHR30632">
    <property type="entry name" value="MOLYBDATE-BINDING PERIPLASMIC PROTEIN"/>
    <property type="match status" value="1"/>
</dbReference>
<dbReference type="NCBIfam" id="NF002917">
    <property type="entry name" value="PRK03537.1-3"/>
    <property type="match status" value="1"/>
</dbReference>
<dbReference type="STRING" id="1385369.N825_09190"/>
<evidence type="ECO:0008006" key="3">
    <source>
        <dbReference type="Google" id="ProtNLM"/>
    </source>
</evidence>
<proteinExistence type="predicted"/>
<dbReference type="Proteomes" id="UP000019486">
    <property type="component" value="Unassembled WGS sequence"/>
</dbReference>
<dbReference type="EMBL" id="AVFL01000023">
    <property type="protein sequence ID" value="EWY37744.1"/>
    <property type="molecule type" value="Genomic_DNA"/>
</dbReference>
<dbReference type="SUPFAM" id="SSF53850">
    <property type="entry name" value="Periplasmic binding protein-like II"/>
    <property type="match status" value="1"/>
</dbReference>
<keyword evidence="2" id="KW-1185">Reference proteome</keyword>
<dbReference type="AlphaFoldDB" id="W9GVD0"/>
<protein>
    <recommendedName>
        <fullName evidence="3">Molybdate ABC transporter substrate-binding protein</fullName>
    </recommendedName>
</protein>